<name>A0A9Q8W9G6_9PEZI</name>
<gene>
    <name evidence="1" type="ORF">CLUP02_01752</name>
</gene>
<dbReference type="AlphaFoldDB" id="A0A9Q8W9G6"/>
<evidence type="ECO:0000313" key="1">
    <source>
        <dbReference type="EMBL" id="UQC75099.1"/>
    </source>
</evidence>
<accession>A0A9Q8W9G6</accession>
<evidence type="ECO:0000313" key="2">
    <source>
        <dbReference type="Proteomes" id="UP000830671"/>
    </source>
</evidence>
<dbReference type="Proteomes" id="UP000830671">
    <property type="component" value="Chromosome 1"/>
</dbReference>
<dbReference type="KEGG" id="clup:CLUP02_01752"/>
<sequence length="215" mass="23891">MHSEADAKTRNDDIAEIFCLSTSAAPKDWDGVDTKSMDGMGMGRKHNNACVRDQGRTQSNSTQTCNVPGPLYGYFPSLSLDFLMQSTYRLRREPAGRVGSKFVRVWSPGAAHSSSHSLRYTVWHVARCLGKRRSSPRSQKFFPGRLTKRDADRSTCLSAATLKTKLSPIEILLACLHSKRFVALSLPSFSPLFARPPLLVSSLRLSSTYLHGERV</sequence>
<proteinExistence type="predicted"/>
<reference evidence="1" key="1">
    <citation type="journal article" date="2021" name="Mol. Plant Microbe Interact.">
        <title>Complete Genome Sequence of the Plant-Pathogenic Fungus Colletotrichum lupini.</title>
        <authorList>
            <person name="Baroncelli R."/>
            <person name="Pensec F."/>
            <person name="Da Lio D."/>
            <person name="Boufleur T."/>
            <person name="Vicente I."/>
            <person name="Sarrocco S."/>
            <person name="Picot A."/>
            <person name="Baraldi E."/>
            <person name="Sukno S."/>
            <person name="Thon M."/>
            <person name="Le Floch G."/>
        </authorList>
    </citation>
    <scope>NUCLEOTIDE SEQUENCE</scope>
    <source>
        <strain evidence="1">IMI 504893</strain>
    </source>
</reference>
<organism evidence="1 2">
    <name type="scientific">Colletotrichum lupini</name>
    <dbReference type="NCBI Taxonomy" id="145971"/>
    <lineage>
        <taxon>Eukaryota</taxon>
        <taxon>Fungi</taxon>
        <taxon>Dikarya</taxon>
        <taxon>Ascomycota</taxon>
        <taxon>Pezizomycotina</taxon>
        <taxon>Sordariomycetes</taxon>
        <taxon>Hypocreomycetidae</taxon>
        <taxon>Glomerellales</taxon>
        <taxon>Glomerellaceae</taxon>
        <taxon>Colletotrichum</taxon>
        <taxon>Colletotrichum acutatum species complex</taxon>
    </lineage>
</organism>
<dbReference type="GeneID" id="73335799"/>
<keyword evidence="2" id="KW-1185">Reference proteome</keyword>
<protein>
    <submittedName>
        <fullName evidence="1">Uncharacterized protein</fullName>
    </submittedName>
</protein>
<dbReference type="RefSeq" id="XP_049136746.1">
    <property type="nucleotide sequence ID" value="XM_049280789.1"/>
</dbReference>
<dbReference type="EMBL" id="CP019471">
    <property type="protein sequence ID" value="UQC75099.1"/>
    <property type="molecule type" value="Genomic_DNA"/>
</dbReference>